<feature type="region of interest" description="Disordered" evidence="1">
    <location>
        <begin position="489"/>
        <end position="511"/>
    </location>
</feature>
<dbReference type="AlphaFoldDB" id="A0A8X6F5Y8"/>
<comment type="caution">
    <text evidence="2">The sequence shown here is derived from an EMBL/GenBank/DDBJ whole genome shotgun (WGS) entry which is preliminary data.</text>
</comment>
<organism evidence="2 3">
    <name type="scientific">Trichonephila clavata</name>
    <name type="common">Joro spider</name>
    <name type="synonym">Nephila clavata</name>
    <dbReference type="NCBI Taxonomy" id="2740835"/>
    <lineage>
        <taxon>Eukaryota</taxon>
        <taxon>Metazoa</taxon>
        <taxon>Ecdysozoa</taxon>
        <taxon>Arthropoda</taxon>
        <taxon>Chelicerata</taxon>
        <taxon>Arachnida</taxon>
        <taxon>Araneae</taxon>
        <taxon>Araneomorphae</taxon>
        <taxon>Entelegynae</taxon>
        <taxon>Araneoidea</taxon>
        <taxon>Nephilidae</taxon>
        <taxon>Trichonephila</taxon>
    </lineage>
</organism>
<keyword evidence="3" id="KW-1185">Reference proteome</keyword>
<accession>A0A8X6F5Y8</accession>
<evidence type="ECO:0000313" key="2">
    <source>
        <dbReference type="EMBL" id="GFQ72055.1"/>
    </source>
</evidence>
<sequence>MPYDPSRFKMTVTLRLPKKTKRVNPSIFDNFILKQVGKENVEILRPLSRSNEWELVLKSEAIREKLLRMGKAKIKKWTCWIFPFCSMEIRGHIHWLPNAISNDEVKEFLSQYGQVIFVENRTPPNWDSTIANESRYYALYLDERVRKWDIPHFKKFNNFLCLITIRGRTPACFHCRVWGHKKSQCKTRQIKFDSYCHQPHCSESGIQNELDNTYIISNDVETTSGASSSTITSLVEQQVCMEGESFIANNSTSVKDNTSEIYAKIEATYSTSFPISASLTSQACAENEHSTALISLTVANGTSQICFENKPSISTLITSTECNEIEQYAASSLNTASLVTPQIRTESEPAASSNSITVSFATPQVCTEGEPAAAFSSTTASLVTPQVHTEGEPAAASSSTTDSLVIPQVHTEGESAVASSSTTASLVTPQVHTEGESAVASSSTTASLVTPQVHTEGEQAAETISNSAILEDAPEVCIKKEVNIEFSSTTSAEGTPQICSEKEASNNSYSESETVSTSRDCFVWKPTDDDIKLEKQIFLAIHILGKWKMATDELTESRLQIQ</sequence>
<evidence type="ECO:0000313" key="3">
    <source>
        <dbReference type="Proteomes" id="UP000887116"/>
    </source>
</evidence>
<protein>
    <submittedName>
        <fullName evidence="2">CCHC-type domain-containing protein</fullName>
    </submittedName>
</protein>
<feature type="compositionally biased region" description="Low complexity" evidence="1">
    <location>
        <begin position="437"/>
        <end position="450"/>
    </location>
</feature>
<reference evidence="2" key="1">
    <citation type="submission" date="2020-07" db="EMBL/GenBank/DDBJ databases">
        <title>Multicomponent nature underlies the extraordinary mechanical properties of spider dragline silk.</title>
        <authorList>
            <person name="Kono N."/>
            <person name="Nakamura H."/>
            <person name="Mori M."/>
            <person name="Yoshida Y."/>
            <person name="Ohtoshi R."/>
            <person name="Malay A.D."/>
            <person name="Moran D.A.P."/>
            <person name="Tomita M."/>
            <person name="Numata K."/>
            <person name="Arakawa K."/>
        </authorList>
    </citation>
    <scope>NUCLEOTIDE SEQUENCE</scope>
</reference>
<feature type="region of interest" description="Disordered" evidence="1">
    <location>
        <begin position="427"/>
        <end position="456"/>
    </location>
</feature>
<feature type="compositionally biased region" description="Polar residues" evidence="1">
    <location>
        <begin position="489"/>
        <end position="498"/>
    </location>
</feature>
<proteinExistence type="predicted"/>
<name>A0A8X6F5Y8_TRICU</name>
<dbReference type="EMBL" id="BMAO01021140">
    <property type="protein sequence ID" value="GFQ72055.1"/>
    <property type="molecule type" value="Genomic_DNA"/>
</dbReference>
<gene>
    <name evidence="2" type="primary">AVEN_246682_1</name>
    <name evidence="2" type="ORF">TNCT_212661</name>
</gene>
<evidence type="ECO:0000256" key="1">
    <source>
        <dbReference type="SAM" id="MobiDB-lite"/>
    </source>
</evidence>
<dbReference type="Proteomes" id="UP000887116">
    <property type="component" value="Unassembled WGS sequence"/>
</dbReference>
<dbReference type="OrthoDB" id="6494660at2759"/>